<evidence type="ECO:0000313" key="1">
    <source>
        <dbReference type="EMBL" id="KAK3301716.1"/>
    </source>
</evidence>
<dbReference type="RefSeq" id="XP_062717496.1">
    <property type="nucleotide sequence ID" value="XM_062867544.1"/>
</dbReference>
<accession>A0AAJ0GKP8</accession>
<organism evidence="1 2">
    <name type="scientific">Chaetomium strumarium</name>
    <dbReference type="NCBI Taxonomy" id="1170767"/>
    <lineage>
        <taxon>Eukaryota</taxon>
        <taxon>Fungi</taxon>
        <taxon>Dikarya</taxon>
        <taxon>Ascomycota</taxon>
        <taxon>Pezizomycotina</taxon>
        <taxon>Sordariomycetes</taxon>
        <taxon>Sordariomycetidae</taxon>
        <taxon>Sordariales</taxon>
        <taxon>Chaetomiaceae</taxon>
        <taxon>Chaetomium</taxon>
    </lineage>
</organism>
<sequence>MVGVGEEIVPLHRSRLAAPWTMRDYDRSRDSWRHNVCEASPFRASPFSLGGCVISKHLRKRWIDSLGYNARRQDYTERGAAAVSAAAGGSSQQQKRADAVVYEKRYSMQLQRATYYESPKAKSIWFPTAPIYQPSPNIVRSQCYWSNCGAGCPANYVPVPRLDIDASKNELMQDGGQCTGGRLCHFCCPSGKAIPKCGWFDFYNGKYSKFGTCLSGSEDILGPLFRQREVGSTQTACNNGKAQVACCETKDEDLKSLDSMRGYDWLDCNLVSAELKDGNFCEASCPTGTIRLAMEKPNVYDDCKGGAHAMCCKPRFLTKATNDAEIHDGYFQALVKVQARDQASPQWVFDCKVAAEGTANMLGNWNVDPDVREKYMAD</sequence>
<gene>
    <name evidence="1" type="ORF">B0T15DRAFT_505937</name>
</gene>
<dbReference type="EMBL" id="JAUDZG010000008">
    <property type="protein sequence ID" value="KAK3301716.1"/>
    <property type="molecule type" value="Genomic_DNA"/>
</dbReference>
<name>A0AAJ0GKP8_9PEZI</name>
<evidence type="ECO:0000313" key="2">
    <source>
        <dbReference type="Proteomes" id="UP001273166"/>
    </source>
</evidence>
<dbReference type="Proteomes" id="UP001273166">
    <property type="component" value="Unassembled WGS sequence"/>
</dbReference>
<reference evidence="1" key="1">
    <citation type="journal article" date="2023" name="Mol. Phylogenet. Evol.">
        <title>Genome-scale phylogeny and comparative genomics of the fungal order Sordariales.</title>
        <authorList>
            <person name="Hensen N."/>
            <person name="Bonometti L."/>
            <person name="Westerberg I."/>
            <person name="Brannstrom I.O."/>
            <person name="Guillou S."/>
            <person name="Cros-Aarteil S."/>
            <person name="Calhoun S."/>
            <person name="Haridas S."/>
            <person name="Kuo A."/>
            <person name="Mondo S."/>
            <person name="Pangilinan J."/>
            <person name="Riley R."/>
            <person name="LaButti K."/>
            <person name="Andreopoulos B."/>
            <person name="Lipzen A."/>
            <person name="Chen C."/>
            <person name="Yan M."/>
            <person name="Daum C."/>
            <person name="Ng V."/>
            <person name="Clum A."/>
            <person name="Steindorff A."/>
            <person name="Ohm R.A."/>
            <person name="Martin F."/>
            <person name="Silar P."/>
            <person name="Natvig D.O."/>
            <person name="Lalanne C."/>
            <person name="Gautier V."/>
            <person name="Ament-Velasquez S.L."/>
            <person name="Kruys A."/>
            <person name="Hutchinson M.I."/>
            <person name="Powell A.J."/>
            <person name="Barry K."/>
            <person name="Miller A.N."/>
            <person name="Grigoriev I.V."/>
            <person name="Debuchy R."/>
            <person name="Gladieux P."/>
            <person name="Hiltunen Thoren M."/>
            <person name="Johannesson H."/>
        </authorList>
    </citation>
    <scope>NUCLEOTIDE SEQUENCE</scope>
    <source>
        <strain evidence="1">CBS 333.67</strain>
    </source>
</reference>
<dbReference type="GeneID" id="87886373"/>
<dbReference type="AlphaFoldDB" id="A0AAJ0GKP8"/>
<proteinExistence type="predicted"/>
<comment type="caution">
    <text evidence="1">The sequence shown here is derived from an EMBL/GenBank/DDBJ whole genome shotgun (WGS) entry which is preliminary data.</text>
</comment>
<keyword evidence="2" id="KW-1185">Reference proteome</keyword>
<reference evidence="1" key="2">
    <citation type="submission" date="2023-06" db="EMBL/GenBank/DDBJ databases">
        <authorList>
            <consortium name="Lawrence Berkeley National Laboratory"/>
            <person name="Mondo S.J."/>
            <person name="Hensen N."/>
            <person name="Bonometti L."/>
            <person name="Westerberg I."/>
            <person name="Brannstrom I.O."/>
            <person name="Guillou S."/>
            <person name="Cros-Aarteil S."/>
            <person name="Calhoun S."/>
            <person name="Haridas S."/>
            <person name="Kuo A."/>
            <person name="Pangilinan J."/>
            <person name="Riley R."/>
            <person name="Labutti K."/>
            <person name="Andreopoulos B."/>
            <person name="Lipzen A."/>
            <person name="Chen C."/>
            <person name="Yanf M."/>
            <person name="Daum C."/>
            <person name="Ng V."/>
            <person name="Clum A."/>
            <person name="Steindorff A."/>
            <person name="Ohm R."/>
            <person name="Martin F."/>
            <person name="Silar P."/>
            <person name="Natvig D."/>
            <person name="Lalanne C."/>
            <person name="Gautier V."/>
            <person name="Ament-Velasquez S.L."/>
            <person name="Kruys A."/>
            <person name="Hutchinson M.I."/>
            <person name="Powell A.J."/>
            <person name="Barry K."/>
            <person name="Miller A.N."/>
            <person name="Grigoriev I.V."/>
            <person name="Debuchy R."/>
            <person name="Gladieux P."/>
            <person name="Thoren M.H."/>
            <person name="Johannesson H."/>
        </authorList>
    </citation>
    <scope>NUCLEOTIDE SEQUENCE</scope>
    <source>
        <strain evidence="1">CBS 333.67</strain>
    </source>
</reference>
<protein>
    <submittedName>
        <fullName evidence="1">Uncharacterized protein</fullName>
    </submittedName>
</protein>